<dbReference type="AlphaFoldDB" id="A0A9P4IXY8"/>
<dbReference type="SUPFAM" id="SSF53474">
    <property type="entry name" value="alpha/beta-Hydrolases"/>
    <property type="match status" value="1"/>
</dbReference>
<keyword evidence="5" id="KW-0378">Hydrolase</keyword>
<evidence type="ECO:0000256" key="2">
    <source>
        <dbReference type="ARBA" id="ARBA00012423"/>
    </source>
</evidence>
<dbReference type="OrthoDB" id="2418081at2759"/>
<feature type="domain" description="Phospholipase/carboxylesterase/thioesterase" evidence="10">
    <location>
        <begin position="13"/>
        <end position="244"/>
    </location>
</feature>
<dbReference type="InterPro" id="IPR050565">
    <property type="entry name" value="LYPA1-2/EST-like"/>
</dbReference>
<evidence type="ECO:0000259" key="10">
    <source>
        <dbReference type="Pfam" id="PF02230"/>
    </source>
</evidence>
<gene>
    <name evidence="11" type="ORF">K461DRAFT_232072</name>
</gene>
<evidence type="ECO:0000256" key="1">
    <source>
        <dbReference type="ARBA" id="ARBA00006499"/>
    </source>
</evidence>
<protein>
    <recommendedName>
        <fullName evidence="3">Acyl-protein thioesterase 1</fullName>
        <ecNumber evidence="2">3.1.2.22</ecNumber>
    </recommendedName>
    <alternativeName>
        <fullName evidence="8">Palmitoyl-protein hydrolase</fullName>
    </alternativeName>
</protein>
<evidence type="ECO:0000313" key="11">
    <source>
        <dbReference type="EMBL" id="KAF2148894.1"/>
    </source>
</evidence>
<evidence type="ECO:0000256" key="5">
    <source>
        <dbReference type="ARBA" id="ARBA00022801"/>
    </source>
</evidence>
<dbReference type="Proteomes" id="UP000799439">
    <property type="component" value="Unassembled WGS sequence"/>
</dbReference>
<dbReference type="InterPro" id="IPR029058">
    <property type="entry name" value="AB_hydrolase_fold"/>
</dbReference>
<evidence type="ECO:0000256" key="7">
    <source>
        <dbReference type="ARBA" id="ARBA00029392"/>
    </source>
</evidence>
<dbReference type="Pfam" id="PF02230">
    <property type="entry name" value="Abhydrolase_2"/>
    <property type="match status" value="1"/>
</dbReference>
<dbReference type="GO" id="GO:0052689">
    <property type="term" value="F:carboxylic ester hydrolase activity"/>
    <property type="evidence" value="ECO:0007669"/>
    <property type="project" value="UniProtKB-KW"/>
</dbReference>
<dbReference type="EMBL" id="ML996092">
    <property type="protein sequence ID" value="KAF2148894.1"/>
    <property type="molecule type" value="Genomic_DNA"/>
</dbReference>
<proteinExistence type="inferred from homology"/>
<comment type="similarity">
    <text evidence="1">Belongs to the AB hydrolase superfamily. AB hydrolase 2 family.</text>
</comment>
<evidence type="ECO:0000256" key="4">
    <source>
        <dbReference type="ARBA" id="ARBA00022487"/>
    </source>
</evidence>
<keyword evidence="6" id="KW-0443">Lipid metabolism</keyword>
<dbReference type="InterPro" id="IPR003140">
    <property type="entry name" value="PLipase/COase/thioEstase"/>
</dbReference>
<dbReference type="PANTHER" id="PTHR10655">
    <property type="entry name" value="LYSOPHOSPHOLIPASE-RELATED"/>
    <property type="match status" value="1"/>
</dbReference>
<evidence type="ECO:0000256" key="6">
    <source>
        <dbReference type="ARBA" id="ARBA00022832"/>
    </source>
</evidence>
<comment type="function">
    <text evidence="7">Hydrolyzes fatty acids from S-acylated cysteine residues in proteins with a strong preference for palmitoylated G-alpha proteins over other acyl substrates. Mediates the deacylation of G-alpha proteins such as GPA1 in vivo, but has weak or no activity toward palmitoylated Ras proteins. Has weak lysophospholipase activity in vitro; however such activity may not exist in vivo.</text>
</comment>
<organism evidence="11 12">
    <name type="scientific">Myriangium duriaei CBS 260.36</name>
    <dbReference type="NCBI Taxonomy" id="1168546"/>
    <lineage>
        <taxon>Eukaryota</taxon>
        <taxon>Fungi</taxon>
        <taxon>Dikarya</taxon>
        <taxon>Ascomycota</taxon>
        <taxon>Pezizomycotina</taxon>
        <taxon>Dothideomycetes</taxon>
        <taxon>Dothideomycetidae</taxon>
        <taxon>Myriangiales</taxon>
        <taxon>Myriangiaceae</taxon>
        <taxon>Myriangium</taxon>
    </lineage>
</organism>
<dbReference type="EC" id="3.1.2.22" evidence="2"/>
<reference evidence="11" key="1">
    <citation type="journal article" date="2020" name="Stud. Mycol.">
        <title>101 Dothideomycetes genomes: a test case for predicting lifestyles and emergence of pathogens.</title>
        <authorList>
            <person name="Haridas S."/>
            <person name="Albert R."/>
            <person name="Binder M."/>
            <person name="Bloem J."/>
            <person name="Labutti K."/>
            <person name="Salamov A."/>
            <person name="Andreopoulos B."/>
            <person name="Baker S."/>
            <person name="Barry K."/>
            <person name="Bills G."/>
            <person name="Bluhm B."/>
            <person name="Cannon C."/>
            <person name="Castanera R."/>
            <person name="Culley D."/>
            <person name="Daum C."/>
            <person name="Ezra D."/>
            <person name="Gonzalez J."/>
            <person name="Henrissat B."/>
            <person name="Kuo A."/>
            <person name="Liang C."/>
            <person name="Lipzen A."/>
            <person name="Lutzoni F."/>
            <person name="Magnuson J."/>
            <person name="Mondo S."/>
            <person name="Nolan M."/>
            <person name="Ohm R."/>
            <person name="Pangilinan J."/>
            <person name="Park H.-J."/>
            <person name="Ramirez L."/>
            <person name="Alfaro M."/>
            <person name="Sun H."/>
            <person name="Tritt A."/>
            <person name="Yoshinaga Y."/>
            <person name="Zwiers L.-H."/>
            <person name="Turgeon B."/>
            <person name="Goodwin S."/>
            <person name="Spatafora J."/>
            <person name="Crous P."/>
            <person name="Grigoriev I."/>
        </authorList>
    </citation>
    <scope>NUCLEOTIDE SEQUENCE</scope>
    <source>
        <strain evidence="11">CBS 260.36</strain>
    </source>
</reference>
<dbReference type="Gene3D" id="3.40.50.1820">
    <property type="entry name" value="alpha/beta hydrolase"/>
    <property type="match status" value="1"/>
</dbReference>
<name>A0A9P4IXY8_9PEZI</name>
<comment type="caution">
    <text evidence="11">The sequence shown here is derived from an EMBL/GenBank/DDBJ whole genome shotgun (WGS) entry which is preliminary data.</text>
</comment>
<sequence>MAPAYDAIPVLHKPAISPPSDPAHGAALVFLHGLGDTGQGWEDIPNQFQRASKHPHLSWHLPTAPENRDAMQTAWYMPTSLSPPPAGRPELADEEDVDGLLATVAYVESLLDSLTSKGVPPERIVLAGFSQGCAVSLLTSLISRKYAGKLAGTVGLMGYLPIPEEIQGLRAKNELPATVGAIPVFLARGGADRLIPGSKWRETVAGLKKLGVDEGTLEINEYEGLGHLVNGPLLKDLDAWLEKVVPRLE</sequence>
<accession>A0A9P4IXY8</accession>
<evidence type="ECO:0000313" key="12">
    <source>
        <dbReference type="Proteomes" id="UP000799439"/>
    </source>
</evidence>
<keyword evidence="4" id="KW-0719">Serine esterase</keyword>
<dbReference type="GO" id="GO:0008474">
    <property type="term" value="F:palmitoyl-(protein) hydrolase activity"/>
    <property type="evidence" value="ECO:0007669"/>
    <property type="project" value="UniProtKB-EC"/>
</dbReference>
<keyword evidence="12" id="KW-1185">Reference proteome</keyword>
<dbReference type="GO" id="GO:0006631">
    <property type="term" value="P:fatty acid metabolic process"/>
    <property type="evidence" value="ECO:0007669"/>
    <property type="project" value="UniProtKB-KW"/>
</dbReference>
<comment type="catalytic activity">
    <reaction evidence="9">
        <text>S-hexadecanoyl-L-cysteinyl-[protein] + H2O = L-cysteinyl-[protein] + hexadecanoate + H(+)</text>
        <dbReference type="Rhea" id="RHEA:19233"/>
        <dbReference type="Rhea" id="RHEA-COMP:10131"/>
        <dbReference type="Rhea" id="RHEA-COMP:11032"/>
        <dbReference type="ChEBI" id="CHEBI:7896"/>
        <dbReference type="ChEBI" id="CHEBI:15377"/>
        <dbReference type="ChEBI" id="CHEBI:15378"/>
        <dbReference type="ChEBI" id="CHEBI:29950"/>
        <dbReference type="ChEBI" id="CHEBI:74151"/>
        <dbReference type="EC" id="3.1.2.22"/>
    </reaction>
</comment>
<dbReference type="PANTHER" id="PTHR10655:SF17">
    <property type="entry name" value="LYSOPHOSPHOLIPASE-LIKE PROTEIN 1"/>
    <property type="match status" value="1"/>
</dbReference>
<keyword evidence="6" id="KW-0276">Fatty acid metabolism</keyword>
<evidence type="ECO:0000256" key="3">
    <source>
        <dbReference type="ARBA" id="ARBA00014923"/>
    </source>
</evidence>
<evidence type="ECO:0000256" key="8">
    <source>
        <dbReference type="ARBA" id="ARBA00031195"/>
    </source>
</evidence>
<dbReference type="GO" id="GO:0005737">
    <property type="term" value="C:cytoplasm"/>
    <property type="evidence" value="ECO:0007669"/>
    <property type="project" value="TreeGrafter"/>
</dbReference>
<evidence type="ECO:0000256" key="9">
    <source>
        <dbReference type="ARBA" id="ARBA00047337"/>
    </source>
</evidence>